<dbReference type="EMBL" id="JEMT01012384">
    <property type="protein sequence ID" value="EXX75663.1"/>
    <property type="molecule type" value="Genomic_DNA"/>
</dbReference>
<name>A0A015N943_RHIIW</name>
<evidence type="ECO:0000313" key="3">
    <source>
        <dbReference type="Proteomes" id="UP000022910"/>
    </source>
</evidence>
<feature type="domain" description="F-box" evidence="1">
    <location>
        <begin position="1"/>
        <end position="45"/>
    </location>
</feature>
<keyword evidence="3" id="KW-1185">Reference proteome</keyword>
<dbReference type="AlphaFoldDB" id="A0A015N943"/>
<dbReference type="PROSITE" id="PS50181">
    <property type="entry name" value="FBOX"/>
    <property type="match status" value="1"/>
</dbReference>
<evidence type="ECO:0000259" key="1">
    <source>
        <dbReference type="PROSITE" id="PS50181"/>
    </source>
</evidence>
<sequence>MILPIEIISEIFNNLSTRLLCRYSVVSRNVNHEIKKIIVKRFNNVFLDSDKRLLVYMSRYDLLELSQVYYAFDLGFKSLNTENLNSIFSIYQKPSSSYKFNHAPLGLKLRGGGVFNNKPLNSCITYLGWGATSEEKEARIYIFDSDISHTNDISPCYYVTNGKLITPIDGCKSSKGSWSSSLLQKNKKKIPKTEFSGTNELNDNIGISYAIGMLKYVSIKADALLVAYEEKKRDKSSTGVKYLIMSGGEQHLKQKKTCIIS</sequence>
<dbReference type="InterPro" id="IPR001810">
    <property type="entry name" value="F-box_dom"/>
</dbReference>
<dbReference type="HOGENOM" id="CLU_1066148_0_0_1"/>
<dbReference type="OrthoDB" id="2325560at2759"/>
<organism evidence="2 3">
    <name type="scientific">Rhizophagus irregularis (strain DAOM 197198w)</name>
    <name type="common">Glomus intraradices</name>
    <dbReference type="NCBI Taxonomy" id="1432141"/>
    <lineage>
        <taxon>Eukaryota</taxon>
        <taxon>Fungi</taxon>
        <taxon>Fungi incertae sedis</taxon>
        <taxon>Mucoromycota</taxon>
        <taxon>Glomeromycotina</taxon>
        <taxon>Glomeromycetes</taxon>
        <taxon>Glomerales</taxon>
        <taxon>Glomeraceae</taxon>
        <taxon>Rhizophagus</taxon>
    </lineage>
</organism>
<accession>A0A015N943</accession>
<protein>
    <recommendedName>
        <fullName evidence="1">F-box domain-containing protein</fullName>
    </recommendedName>
</protein>
<dbReference type="Proteomes" id="UP000022910">
    <property type="component" value="Unassembled WGS sequence"/>
</dbReference>
<evidence type="ECO:0000313" key="2">
    <source>
        <dbReference type="EMBL" id="EXX75663.1"/>
    </source>
</evidence>
<dbReference type="SUPFAM" id="SSF81383">
    <property type="entry name" value="F-box domain"/>
    <property type="match status" value="1"/>
</dbReference>
<proteinExistence type="predicted"/>
<reference evidence="2 3" key="1">
    <citation type="submission" date="2014-02" db="EMBL/GenBank/DDBJ databases">
        <title>Single nucleus genome sequencing reveals high similarity among nuclei of an endomycorrhizal fungus.</title>
        <authorList>
            <person name="Lin K."/>
            <person name="Geurts R."/>
            <person name="Zhang Z."/>
            <person name="Limpens E."/>
            <person name="Saunders D.G."/>
            <person name="Mu D."/>
            <person name="Pang E."/>
            <person name="Cao H."/>
            <person name="Cha H."/>
            <person name="Lin T."/>
            <person name="Zhou Q."/>
            <person name="Shang Y."/>
            <person name="Li Y."/>
            <person name="Ivanov S."/>
            <person name="Sharma T."/>
            <person name="Velzen R.V."/>
            <person name="Ruijter N.D."/>
            <person name="Aanen D.K."/>
            <person name="Win J."/>
            <person name="Kamoun S."/>
            <person name="Bisseling T."/>
            <person name="Huang S."/>
        </authorList>
    </citation>
    <scope>NUCLEOTIDE SEQUENCE [LARGE SCALE GENOMIC DNA]</scope>
    <source>
        <strain evidence="3">DAOM197198w</strain>
    </source>
</reference>
<dbReference type="InterPro" id="IPR036047">
    <property type="entry name" value="F-box-like_dom_sf"/>
</dbReference>
<gene>
    <name evidence="2" type="ORF">RirG_039910</name>
</gene>
<dbReference type="Pfam" id="PF00646">
    <property type="entry name" value="F-box"/>
    <property type="match status" value="1"/>
</dbReference>
<comment type="caution">
    <text evidence="2">The sequence shown here is derived from an EMBL/GenBank/DDBJ whole genome shotgun (WGS) entry which is preliminary data.</text>
</comment>